<feature type="transmembrane region" description="Helical" evidence="9">
    <location>
        <begin position="266"/>
        <end position="285"/>
    </location>
</feature>
<dbReference type="GO" id="GO:0034040">
    <property type="term" value="F:ATPase-coupled lipid transmembrane transporter activity"/>
    <property type="evidence" value="ECO:0007669"/>
    <property type="project" value="TreeGrafter"/>
</dbReference>
<evidence type="ECO:0000256" key="3">
    <source>
        <dbReference type="ARBA" id="ARBA00022475"/>
    </source>
</evidence>
<evidence type="ECO:0000256" key="2">
    <source>
        <dbReference type="ARBA" id="ARBA00022448"/>
    </source>
</evidence>
<dbReference type="Pfam" id="PF00664">
    <property type="entry name" value="ABC_membrane"/>
    <property type="match status" value="1"/>
</dbReference>
<protein>
    <submittedName>
        <fullName evidence="12">Phospholipid-lipopolysaccharide ABC transporter</fullName>
    </submittedName>
</protein>
<comment type="subcellular location">
    <subcellularLocation>
        <location evidence="1">Cell membrane</location>
        <topology evidence="1">Multi-pass membrane protein</topology>
    </subcellularLocation>
</comment>
<sequence>MLRNLTELFTLLTRKQRRGLLWLQLLVVLMAFAEVTAVVAFGPFMALVGDIERLDTSSPLVRVYTELGFEDPLNFLFWMGLAVLGVLVLASFISMYTVWRLSVYGQQVGAEIGMRLYQHYMGKPWLFHAQGSSAHLTSKISQECTRITEKVIAPLMKMNARVVMAVFMIGAVFLYNPAVAATGVLFFILAYVFLYMTVRRRLTRYGVSISRTQSERFKLMAEGFGGVKDVLVLGRQPVFNGRFATASRTLGRARGVSKALSEVPRYAMELIAFTSVIFLLIYLLNTYDGDLGKILPLISIYALAGIKLLPAFQQIYACISTIKSNLSAFDAIREDLLESRHAEPEVQEDDRLHECLVPKASISLQDVTFHYPGDRLPVVEGISLSVPANTVVGIVGPSGAGKSTLIDILLGLIVPDEGVVRIDDVPLTDENRRSWQNCLGFVSQSIFLADASIRENIAFGLPQDEIDHERVERAAEMAHLGSLLSQLRDGLDTRVGERGIQLSGGQRQRIGIARALYDDAKVLILDEATSALDGITEQGVMESIHEFNGRKTIVMIAHRLTTVKRCDVIYVIEDGHVSDWGSYDELSRRNLIFQRMAHHG</sequence>
<dbReference type="Gene3D" id="3.40.50.300">
    <property type="entry name" value="P-loop containing nucleotide triphosphate hydrolases"/>
    <property type="match status" value="1"/>
</dbReference>
<dbReference type="OrthoDB" id="9806127at2"/>
<evidence type="ECO:0000259" key="11">
    <source>
        <dbReference type="PROSITE" id="PS50929"/>
    </source>
</evidence>
<evidence type="ECO:0000256" key="7">
    <source>
        <dbReference type="ARBA" id="ARBA00022989"/>
    </source>
</evidence>
<dbReference type="KEGG" id="hbe:BEI_2154"/>
<dbReference type="SMART" id="SM00382">
    <property type="entry name" value="AAA"/>
    <property type="match status" value="1"/>
</dbReference>
<dbReference type="Pfam" id="PF00005">
    <property type="entry name" value="ABC_tran"/>
    <property type="match status" value="1"/>
</dbReference>
<keyword evidence="5" id="KW-0547">Nucleotide-binding</keyword>
<dbReference type="InterPro" id="IPR017871">
    <property type="entry name" value="ABC_transporter-like_CS"/>
</dbReference>
<dbReference type="InterPro" id="IPR011527">
    <property type="entry name" value="ABC1_TM_dom"/>
</dbReference>
<gene>
    <name evidence="12" type="ORF">BEI_2154</name>
</gene>
<dbReference type="SUPFAM" id="SSF52540">
    <property type="entry name" value="P-loop containing nucleoside triphosphate hydrolases"/>
    <property type="match status" value="1"/>
</dbReference>
<dbReference type="Proteomes" id="UP000219993">
    <property type="component" value="Chromosome"/>
</dbReference>
<dbReference type="PROSITE" id="PS00211">
    <property type="entry name" value="ABC_TRANSPORTER_1"/>
    <property type="match status" value="1"/>
</dbReference>
<keyword evidence="8 9" id="KW-0472">Membrane</keyword>
<dbReference type="InterPro" id="IPR027417">
    <property type="entry name" value="P-loop_NTPase"/>
</dbReference>
<name>A0A291P8G3_9GAMM</name>
<evidence type="ECO:0000259" key="10">
    <source>
        <dbReference type="PROSITE" id="PS50893"/>
    </source>
</evidence>
<evidence type="ECO:0000256" key="5">
    <source>
        <dbReference type="ARBA" id="ARBA00022741"/>
    </source>
</evidence>
<dbReference type="GO" id="GO:0005524">
    <property type="term" value="F:ATP binding"/>
    <property type="evidence" value="ECO:0007669"/>
    <property type="project" value="UniProtKB-KW"/>
</dbReference>
<dbReference type="SUPFAM" id="SSF90123">
    <property type="entry name" value="ABC transporter transmembrane region"/>
    <property type="match status" value="1"/>
</dbReference>
<organism evidence="12 13">
    <name type="scientific">Halomonas beimenensis</name>
    <dbReference type="NCBI Taxonomy" id="475662"/>
    <lineage>
        <taxon>Bacteria</taxon>
        <taxon>Pseudomonadati</taxon>
        <taxon>Pseudomonadota</taxon>
        <taxon>Gammaproteobacteria</taxon>
        <taxon>Oceanospirillales</taxon>
        <taxon>Halomonadaceae</taxon>
        <taxon>Halomonas</taxon>
    </lineage>
</organism>
<dbReference type="InterPro" id="IPR003593">
    <property type="entry name" value="AAA+_ATPase"/>
</dbReference>
<dbReference type="EMBL" id="CP021435">
    <property type="protein sequence ID" value="ATJ83141.1"/>
    <property type="molecule type" value="Genomic_DNA"/>
</dbReference>
<proteinExistence type="predicted"/>
<dbReference type="GO" id="GO:0016887">
    <property type="term" value="F:ATP hydrolysis activity"/>
    <property type="evidence" value="ECO:0007669"/>
    <property type="project" value="InterPro"/>
</dbReference>
<feature type="transmembrane region" description="Helical" evidence="9">
    <location>
        <begin position="291"/>
        <end position="309"/>
    </location>
</feature>
<evidence type="ECO:0000256" key="6">
    <source>
        <dbReference type="ARBA" id="ARBA00022840"/>
    </source>
</evidence>
<feature type="domain" description="ABC transmembrane type-1" evidence="11">
    <location>
        <begin position="60"/>
        <end position="282"/>
    </location>
</feature>
<feature type="domain" description="ABC transporter" evidence="10">
    <location>
        <begin position="362"/>
        <end position="599"/>
    </location>
</feature>
<dbReference type="InterPro" id="IPR039421">
    <property type="entry name" value="Type_1_exporter"/>
</dbReference>
<evidence type="ECO:0000256" key="8">
    <source>
        <dbReference type="ARBA" id="ARBA00023136"/>
    </source>
</evidence>
<dbReference type="GO" id="GO:0005886">
    <property type="term" value="C:plasma membrane"/>
    <property type="evidence" value="ECO:0007669"/>
    <property type="project" value="UniProtKB-SubCell"/>
</dbReference>
<evidence type="ECO:0000256" key="4">
    <source>
        <dbReference type="ARBA" id="ARBA00022692"/>
    </source>
</evidence>
<keyword evidence="6" id="KW-0067">ATP-binding</keyword>
<feature type="transmembrane region" description="Helical" evidence="9">
    <location>
        <begin position="21"/>
        <end position="48"/>
    </location>
</feature>
<keyword evidence="7 9" id="KW-1133">Transmembrane helix</keyword>
<evidence type="ECO:0000313" key="13">
    <source>
        <dbReference type="Proteomes" id="UP000219993"/>
    </source>
</evidence>
<accession>A0A291P8G3</accession>
<dbReference type="PANTHER" id="PTHR24221:SF654">
    <property type="entry name" value="ATP-BINDING CASSETTE SUB-FAMILY B MEMBER 6"/>
    <property type="match status" value="1"/>
</dbReference>
<dbReference type="InterPro" id="IPR036640">
    <property type="entry name" value="ABC1_TM_sf"/>
</dbReference>
<dbReference type="RefSeq" id="WP_097789513.1">
    <property type="nucleotide sequence ID" value="NZ_BAAADT010000004.1"/>
</dbReference>
<dbReference type="PANTHER" id="PTHR24221">
    <property type="entry name" value="ATP-BINDING CASSETTE SUB-FAMILY B"/>
    <property type="match status" value="1"/>
</dbReference>
<dbReference type="PROSITE" id="PS50893">
    <property type="entry name" value="ABC_TRANSPORTER_2"/>
    <property type="match status" value="1"/>
</dbReference>
<dbReference type="FunFam" id="3.40.50.300:FF:000299">
    <property type="entry name" value="ABC transporter ATP-binding protein/permease"/>
    <property type="match status" value="1"/>
</dbReference>
<keyword evidence="4 9" id="KW-0812">Transmembrane</keyword>
<dbReference type="PROSITE" id="PS50929">
    <property type="entry name" value="ABC_TM1F"/>
    <property type="match status" value="1"/>
</dbReference>
<feature type="transmembrane region" description="Helical" evidence="9">
    <location>
        <begin position="75"/>
        <end position="99"/>
    </location>
</feature>
<dbReference type="Gene3D" id="1.20.1560.10">
    <property type="entry name" value="ABC transporter type 1, transmembrane domain"/>
    <property type="match status" value="1"/>
</dbReference>
<dbReference type="AlphaFoldDB" id="A0A291P8G3"/>
<keyword evidence="3" id="KW-1003">Cell membrane</keyword>
<evidence type="ECO:0000256" key="1">
    <source>
        <dbReference type="ARBA" id="ARBA00004651"/>
    </source>
</evidence>
<keyword evidence="2" id="KW-0813">Transport</keyword>
<evidence type="ECO:0000256" key="9">
    <source>
        <dbReference type="SAM" id="Phobius"/>
    </source>
</evidence>
<evidence type="ECO:0000313" key="12">
    <source>
        <dbReference type="EMBL" id="ATJ83141.1"/>
    </source>
</evidence>
<dbReference type="GO" id="GO:0140359">
    <property type="term" value="F:ABC-type transporter activity"/>
    <property type="evidence" value="ECO:0007669"/>
    <property type="project" value="InterPro"/>
</dbReference>
<dbReference type="InterPro" id="IPR003439">
    <property type="entry name" value="ABC_transporter-like_ATP-bd"/>
</dbReference>
<reference evidence="12 13" key="1">
    <citation type="journal article" date="2017" name="Sci. Rep.">
        <title>Revealing the Saline Adaptation Strategies of the Halophilic Bacterium Halomonas beimenensis through High-throughput Omics and Transposon Mutagenesis Approaches.</title>
        <authorList>
            <person name="Chen Y.H."/>
            <person name="Lin S.S."/>
            <person name="Shyu Y.T."/>
        </authorList>
    </citation>
    <scope>NUCLEOTIDE SEQUENCE [LARGE SCALE GENOMIC DNA]</scope>
    <source>
        <strain evidence="12 13">NTU-111</strain>
    </source>
</reference>
<keyword evidence="13" id="KW-1185">Reference proteome</keyword>